<sequence length="696" mass="72858">MPGSATLRLTGQPGNPALVLGLADLPPGRLSLRGRAGGARGALALGFVPPSFPGALAGRTAGARGAVALGFDPNLLMHVGATRAARWAVGTSLAAGPADQWQPAAPAHGTLRPAWRAAPLAAAVGRERWHQSPLLPGNRGHIRWGVASPQRGSARAHWVQAPPACTGVTQSWATGTRSGGGAVAAWVDLPLAVRAWRSAWAPGASAQQTLRAPWRAGARLAVCLIERWRDAALVGYVWGDQPPAPPWQPPRPAPSARLFLDWPRAGGRLYLGRRAAPGAYRFPTRRSYYVNHEFAAWRLADSARVGLLTFDVSLDADAWAWSWSGTLAGPAALETVQAGSDGAPVPLAVQVNDTLWWLRVEDWEAEGQAGSNTIRVSGRGLSAELSSPEELPAWGVLQQARTLAQAFTERLPLGSPWTLAWAAGTPDWLLPAGAWTWSNQTPIGAIHAAALSVGLIVVPEPGARRLTIQPRYPVLPWALAAATPDLSVPASAIWMRRTRQRLTTQATAVWVQGGDIGGLLGRVWREGSAGDKTAAPVQCDLVTHVDAARLLGARLLAAQAPQPLVRAVRLPLGGGLGLVRVGSVVEIATAGGTERGIVCGVAVTANQSEASQVVSLGEDTPNQWAAWRRLTPASPLLAGTVASVGAGTCVVGVPGQGSMRLRYRGEPAPGVGTRVWCQDGWVQGAAPAMPEVDIAV</sequence>
<dbReference type="KEGG" id="tsy:THSYN_11175"/>
<evidence type="ECO:0000313" key="2">
    <source>
        <dbReference type="Proteomes" id="UP000232638"/>
    </source>
</evidence>
<dbReference type="Proteomes" id="UP000232638">
    <property type="component" value="Chromosome"/>
</dbReference>
<name>A0A2K8U789_9GAMM</name>
<proteinExistence type="predicted"/>
<dbReference type="RefSeq" id="WP_100919232.1">
    <property type="nucleotide sequence ID" value="NZ_CP020370.1"/>
</dbReference>
<keyword evidence="2" id="KW-1185">Reference proteome</keyword>
<organism evidence="1 2">
    <name type="scientific">Candidatus Thiodictyon syntrophicum</name>
    <dbReference type="NCBI Taxonomy" id="1166950"/>
    <lineage>
        <taxon>Bacteria</taxon>
        <taxon>Pseudomonadati</taxon>
        <taxon>Pseudomonadota</taxon>
        <taxon>Gammaproteobacteria</taxon>
        <taxon>Chromatiales</taxon>
        <taxon>Chromatiaceae</taxon>
        <taxon>Thiodictyon</taxon>
    </lineage>
</organism>
<accession>A0A2K8U789</accession>
<gene>
    <name evidence="1" type="ORF">THSYN_11175</name>
</gene>
<evidence type="ECO:0000313" key="1">
    <source>
        <dbReference type="EMBL" id="AUB81460.1"/>
    </source>
</evidence>
<protein>
    <submittedName>
        <fullName evidence="1">Uncharacterized protein</fullName>
    </submittedName>
</protein>
<reference evidence="1 2" key="1">
    <citation type="submission" date="2017-03" db="EMBL/GenBank/DDBJ databases">
        <title>Complete genome sequence of Candidatus 'Thiodictyon syntrophicum' sp. nov. strain Cad16T, a photolithoautotroph purple sulfur bacterium isolated from an alpine meromictic lake.</title>
        <authorList>
            <person name="Luedin S.M."/>
            <person name="Pothier J.F."/>
            <person name="Danza F."/>
            <person name="Storelli N."/>
            <person name="Wittwer M."/>
            <person name="Tonolla M."/>
        </authorList>
    </citation>
    <scope>NUCLEOTIDE SEQUENCE [LARGE SCALE GENOMIC DNA]</scope>
    <source>
        <strain evidence="1 2">Cad16T</strain>
    </source>
</reference>
<dbReference type="OrthoDB" id="8609885at2"/>
<dbReference type="EMBL" id="CP020370">
    <property type="protein sequence ID" value="AUB81460.1"/>
    <property type="molecule type" value="Genomic_DNA"/>
</dbReference>
<dbReference type="AlphaFoldDB" id="A0A2K8U789"/>